<dbReference type="InterPro" id="IPR043129">
    <property type="entry name" value="ATPase_NBD"/>
</dbReference>
<dbReference type="Proteomes" id="UP000198305">
    <property type="component" value="Unassembled WGS sequence"/>
</dbReference>
<accession>A0A238ZLY9</accession>
<dbReference type="PANTHER" id="PTHR18964:SF149">
    <property type="entry name" value="BIFUNCTIONAL UDP-N-ACETYLGLUCOSAMINE 2-EPIMERASE_N-ACETYLMANNOSAMINE KINASE"/>
    <property type="match status" value="1"/>
</dbReference>
<keyword evidence="2" id="KW-0418">Kinase</keyword>
<organism evidence="2 3">
    <name type="scientific">Methylobacillus rhizosphaerae</name>
    <dbReference type="NCBI Taxonomy" id="551994"/>
    <lineage>
        <taxon>Bacteria</taxon>
        <taxon>Pseudomonadati</taxon>
        <taxon>Pseudomonadota</taxon>
        <taxon>Betaproteobacteria</taxon>
        <taxon>Nitrosomonadales</taxon>
        <taxon>Methylophilaceae</taxon>
        <taxon>Methylobacillus</taxon>
    </lineage>
</organism>
<comment type="similarity">
    <text evidence="1">Belongs to the ROK (NagC/XylR) family.</text>
</comment>
<reference evidence="3" key="1">
    <citation type="submission" date="2017-06" db="EMBL/GenBank/DDBJ databases">
        <authorList>
            <person name="Varghese N."/>
            <person name="Submissions S."/>
        </authorList>
    </citation>
    <scope>NUCLEOTIDE SEQUENCE [LARGE SCALE GENOMIC DNA]</scope>
    <source>
        <strain evidence="3">Ca-68</strain>
    </source>
</reference>
<evidence type="ECO:0000256" key="1">
    <source>
        <dbReference type="ARBA" id="ARBA00006479"/>
    </source>
</evidence>
<evidence type="ECO:0000313" key="3">
    <source>
        <dbReference type="Proteomes" id="UP000198305"/>
    </source>
</evidence>
<dbReference type="RefSeq" id="WP_179212096.1">
    <property type="nucleotide sequence ID" value="NZ_FZOA01000005.1"/>
</dbReference>
<dbReference type="GO" id="GO:0016301">
    <property type="term" value="F:kinase activity"/>
    <property type="evidence" value="ECO:0007669"/>
    <property type="project" value="UniProtKB-KW"/>
</dbReference>
<gene>
    <name evidence="2" type="ORF">SAMN05192560_1338</name>
</gene>
<dbReference type="Gene3D" id="3.30.420.40">
    <property type="match status" value="2"/>
</dbReference>
<dbReference type="AlphaFoldDB" id="A0A238ZLY9"/>
<dbReference type="InterPro" id="IPR000600">
    <property type="entry name" value="ROK"/>
</dbReference>
<protein>
    <submittedName>
        <fullName evidence="2">Glucokinase</fullName>
    </submittedName>
</protein>
<keyword evidence="3" id="KW-1185">Reference proteome</keyword>
<dbReference type="PANTHER" id="PTHR18964">
    <property type="entry name" value="ROK (REPRESSOR, ORF, KINASE) FAMILY"/>
    <property type="match status" value="1"/>
</dbReference>
<proteinExistence type="inferred from homology"/>
<dbReference type="CDD" id="cd23763">
    <property type="entry name" value="ASKHA_ATPase_ROK"/>
    <property type="match status" value="1"/>
</dbReference>
<name>A0A238ZLY9_9PROT</name>
<dbReference type="Pfam" id="PF00480">
    <property type="entry name" value="ROK"/>
    <property type="match status" value="1"/>
</dbReference>
<dbReference type="EMBL" id="FZOA01000005">
    <property type="protein sequence ID" value="SNR84081.1"/>
    <property type="molecule type" value="Genomic_DNA"/>
</dbReference>
<keyword evidence="2" id="KW-0808">Transferase</keyword>
<sequence>MAALNIGVDIGGTNLRVGVVRELEVIYQQRFPADFSAICKQHAPEAALQEILRITSAALLQAKAAYPDVQHVGIGFPGFIDPKSGQVLQSPNLPGLRKVDLAAALSRLIELPVRLENDALVAALGEYKLLETPPRSMVYIGLGTGVGGGLIHAGLPYPGDHGIAMEIGHLIVEANGRQCGCGNKGCLEQYAAAPGVIASYAELSGQHLVAHDIAARADADDEAALAAYALAGRYLGQAIAHIVKTVDPELVLVGGGMSQAWRHIAPELETQLDNDLVPVLRNKITMAVSESGDLAGIIGAAYLS</sequence>
<evidence type="ECO:0000313" key="2">
    <source>
        <dbReference type="EMBL" id="SNR84081.1"/>
    </source>
</evidence>
<dbReference type="SUPFAM" id="SSF53067">
    <property type="entry name" value="Actin-like ATPase domain"/>
    <property type="match status" value="1"/>
</dbReference>